<keyword evidence="1" id="KW-0732">Signal</keyword>
<dbReference type="RefSeq" id="WP_405872845.1">
    <property type="nucleotide sequence ID" value="NZ_CP108188.1"/>
</dbReference>
<dbReference type="EMBL" id="CP108188">
    <property type="protein sequence ID" value="WTR72432.1"/>
    <property type="molecule type" value="Genomic_DNA"/>
</dbReference>
<feature type="signal peptide" evidence="1">
    <location>
        <begin position="1"/>
        <end position="24"/>
    </location>
</feature>
<sequence>MRLPLRLLAATTLLTLLATAPAVAAPEDWQRVGTDTRSGVSGVAHEGAGALVVHDNKRTGQQRLSRLTYAEGPPTVTPLSWAGTEPNDLEAIEAVPGAPGDYLALASRGIVYRINVEGGTATVLDHSPLPGIGEGDDFESFALVSRDGRFAALWADRGAGTDRPATLYAAPLSFASWGQVLFGAVSQRVQRSAYPTGAGTRHISDITVTDSGRILVGSASDAGDDGPFDSAVGDAGRVTLSAAGRVRISLDAAPKVLGTFPGYKIEAVECLPGTGDALLGTDDENAGGYVRTAPYCGV</sequence>
<evidence type="ECO:0000313" key="3">
    <source>
        <dbReference type="Proteomes" id="UP001622594"/>
    </source>
</evidence>
<dbReference type="Proteomes" id="UP001622594">
    <property type="component" value="Chromosome"/>
</dbReference>
<keyword evidence="3" id="KW-1185">Reference proteome</keyword>
<reference evidence="2 3" key="1">
    <citation type="submission" date="2022-10" db="EMBL/GenBank/DDBJ databases">
        <title>The complete genomes of actinobacterial strains from the NBC collection.</title>
        <authorList>
            <person name="Joergensen T.S."/>
            <person name="Alvarez Arevalo M."/>
            <person name="Sterndorff E.B."/>
            <person name="Faurdal D."/>
            <person name="Vuksanovic O."/>
            <person name="Mourched A.-S."/>
            <person name="Charusanti P."/>
            <person name="Shaw S."/>
            <person name="Blin K."/>
            <person name="Weber T."/>
        </authorList>
    </citation>
    <scope>NUCLEOTIDE SEQUENCE [LARGE SCALE GENOMIC DNA]</scope>
    <source>
        <strain evidence="2 3">NBC_00123</strain>
    </source>
</reference>
<organism evidence="2 3">
    <name type="scientific">Streptomyces zaomyceticus</name>
    <dbReference type="NCBI Taxonomy" id="68286"/>
    <lineage>
        <taxon>Bacteria</taxon>
        <taxon>Bacillati</taxon>
        <taxon>Actinomycetota</taxon>
        <taxon>Actinomycetes</taxon>
        <taxon>Kitasatosporales</taxon>
        <taxon>Streptomycetaceae</taxon>
        <taxon>Streptomyces</taxon>
    </lineage>
</organism>
<proteinExistence type="predicted"/>
<protein>
    <submittedName>
        <fullName evidence="2">Uncharacterized protein</fullName>
    </submittedName>
</protein>
<gene>
    <name evidence="2" type="ORF">OG814_25710</name>
</gene>
<evidence type="ECO:0000313" key="2">
    <source>
        <dbReference type="EMBL" id="WTR72432.1"/>
    </source>
</evidence>
<feature type="chain" id="PRO_5045467232" evidence="1">
    <location>
        <begin position="25"/>
        <end position="298"/>
    </location>
</feature>
<evidence type="ECO:0000256" key="1">
    <source>
        <dbReference type="SAM" id="SignalP"/>
    </source>
</evidence>
<name>A0ABZ1LD85_9ACTN</name>
<accession>A0ABZ1LD85</accession>